<evidence type="ECO:0000259" key="3">
    <source>
        <dbReference type="Pfam" id="PF13859"/>
    </source>
</evidence>
<dbReference type="EMBL" id="JAPFFF010000032">
    <property type="protein sequence ID" value="KAK8844501.1"/>
    <property type="molecule type" value="Genomic_DNA"/>
</dbReference>
<evidence type="ECO:0000313" key="5">
    <source>
        <dbReference type="Proteomes" id="UP001470230"/>
    </source>
</evidence>
<protein>
    <recommendedName>
        <fullName evidence="3">Sialidase domain-containing protein</fullName>
    </recommendedName>
</protein>
<organism evidence="4 5">
    <name type="scientific">Tritrichomonas musculus</name>
    <dbReference type="NCBI Taxonomy" id="1915356"/>
    <lineage>
        <taxon>Eukaryota</taxon>
        <taxon>Metamonada</taxon>
        <taxon>Parabasalia</taxon>
        <taxon>Tritrichomonadida</taxon>
        <taxon>Tritrichomonadidae</taxon>
        <taxon>Tritrichomonas</taxon>
    </lineage>
</organism>
<reference evidence="4 5" key="1">
    <citation type="submission" date="2024-04" db="EMBL/GenBank/DDBJ databases">
        <title>Tritrichomonas musculus Genome.</title>
        <authorList>
            <person name="Alves-Ferreira E."/>
            <person name="Grigg M."/>
            <person name="Lorenzi H."/>
            <person name="Galac M."/>
        </authorList>
    </citation>
    <scope>NUCLEOTIDE SEQUENCE [LARGE SCALE GENOMIC DNA]</scope>
    <source>
        <strain evidence="4 5">EAF2021</strain>
    </source>
</reference>
<dbReference type="InterPro" id="IPR026856">
    <property type="entry name" value="Sialidase_fam"/>
</dbReference>
<feature type="transmembrane region" description="Helical" evidence="2">
    <location>
        <begin position="712"/>
        <end position="736"/>
    </location>
</feature>
<feature type="compositionally biased region" description="Low complexity" evidence="1">
    <location>
        <begin position="677"/>
        <end position="689"/>
    </location>
</feature>
<sequence length="758" mass="84885">MISFFFSIFVQSIKYLEPHQDWEIPIHENLFTGRMWGSNNFRIPAIAYMKDNSILALTDFRYNHAGDLPAKIGVGGRKRFSNGTYTSGFIITGTPVRNVGDGDVAVVVDRKTGCVFAVWSGDKGFQGGTGSISTAANPAHVYFSRSWDNGESWEERHDITHFIYSNLCTKCDDTRKNHFDRLFVTSGNGCQMRDGTLVFAVLVHEDVNNKNYNYVLYTEDMGDTWDLAKGRSQDGADEAKLIELNNGDLMISIRRTYSRSQEWSKDRGDTWYRNQNMQNITHYRTNGDLRRMTSVIDGFDKNRILHTLIFNGGGRRNVSLMISYDEGETWPYRKSIEFAGSAYSSVDSTKEGEIFVFYEKDGPTTYDMNMAKVSLEWLTEGTDHYEKPKLLKWCYLTDPKNEGGVSKCPDSTYKYGFKVFDQYIDSYMLYPEEVQYTFVDKFRDFNVDLSIEGLNTGNYNRLSSNSNDRNMINFIGKSSPDHKSRSITINNFDVSLPASEVSNINLILTNGDLTFKKCEQIDIFVSSNSNKIGIKGWDDKSKSNLYTIPSTKNVIFEVSGNINVHRQSEYSSSKSSSKLLEDSLSKIKFIGANKKNPTTVKLIGDWSKEEGNKICFEQDSTNQFSVEIKKGSENNFDLSATGDKKPNIIVIQDPTSPPTSAPTSAPTSVPTSPPTSEPTSEPSLVPTETVSPSETNDNNNANKSKESKGVSYLVAVLIGMAGLIVGLLIGLIILFVTKRKSTPAAESQSGLVFTPILD</sequence>
<feature type="compositionally biased region" description="Low complexity" evidence="1">
    <location>
        <begin position="661"/>
        <end position="670"/>
    </location>
</feature>
<comment type="caution">
    <text evidence="4">The sequence shown here is derived from an EMBL/GenBank/DDBJ whole genome shotgun (WGS) entry which is preliminary data.</text>
</comment>
<dbReference type="Proteomes" id="UP001470230">
    <property type="component" value="Unassembled WGS sequence"/>
</dbReference>
<gene>
    <name evidence="4" type="ORF">M9Y10_024363</name>
</gene>
<feature type="region of interest" description="Disordered" evidence="1">
    <location>
        <begin position="635"/>
        <end position="705"/>
    </location>
</feature>
<accession>A0ABR2HCR8</accession>
<proteinExistence type="predicted"/>
<dbReference type="Pfam" id="PF13859">
    <property type="entry name" value="BNR_3"/>
    <property type="match status" value="1"/>
</dbReference>
<evidence type="ECO:0000256" key="2">
    <source>
        <dbReference type="SAM" id="Phobius"/>
    </source>
</evidence>
<dbReference type="SUPFAM" id="SSF50939">
    <property type="entry name" value="Sialidases"/>
    <property type="match status" value="1"/>
</dbReference>
<dbReference type="PANTHER" id="PTHR10628">
    <property type="entry name" value="SIALIDASE"/>
    <property type="match status" value="1"/>
</dbReference>
<feature type="domain" description="Sialidase" evidence="3">
    <location>
        <begin position="134"/>
        <end position="288"/>
    </location>
</feature>
<dbReference type="InterPro" id="IPR036278">
    <property type="entry name" value="Sialidase_sf"/>
</dbReference>
<dbReference type="InterPro" id="IPR011040">
    <property type="entry name" value="Sialidase"/>
</dbReference>
<evidence type="ECO:0000256" key="1">
    <source>
        <dbReference type="SAM" id="MobiDB-lite"/>
    </source>
</evidence>
<name>A0ABR2HCR8_9EUKA</name>
<dbReference type="CDD" id="cd15482">
    <property type="entry name" value="Sialidase_non-viral"/>
    <property type="match status" value="1"/>
</dbReference>
<keyword evidence="2" id="KW-0472">Membrane</keyword>
<dbReference type="Gene3D" id="2.120.10.10">
    <property type="match status" value="1"/>
</dbReference>
<keyword evidence="5" id="KW-1185">Reference proteome</keyword>
<feature type="compositionally biased region" description="Polar residues" evidence="1">
    <location>
        <begin position="690"/>
        <end position="702"/>
    </location>
</feature>
<evidence type="ECO:0000313" key="4">
    <source>
        <dbReference type="EMBL" id="KAK8844501.1"/>
    </source>
</evidence>
<dbReference type="PANTHER" id="PTHR10628:SF30">
    <property type="entry name" value="EXO-ALPHA-SIALIDASE"/>
    <property type="match status" value="1"/>
</dbReference>
<keyword evidence="2" id="KW-1133">Transmembrane helix</keyword>
<keyword evidence="2" id="KW-0812">Transmembrane</keyword>